<gene>
    <name evidence="2" type="ordered locus">Bfae_04340</name>
</gene>
<dbReference type="STRING" id="446465.Bfae_04340"/>
<accession>C7MH98</accession>
<name>C7MH98_BRAFD</name>
<evidence type="ECO:0000313" key="2">
    <source>
        <dbReference type="EMBL" id="ACU84307.1"/>
    </source>
</evidence>
<evidence type="ECO:0000256" key="1">
    <source>
        <dbReference type="SAM" id="MobiDB-lite"/>
    </source>
</evidence>
<evidence type="ECO:0000313" key="3">
    <source>
        <dbReference type="Proteomes" id="UP000001919"/>
    </source>
</evidence>
<proteinExistence type="predicted"/>
<dbReference type="Proteomes" id="UP000001919">
    <property type="component" value="Chromosome"/>
</dbReference>
<protein>
    <submittedName>
        <fullName evidence="2">Uncharacterized protein</fullName>
    </submittedName>
</protein>
<sequence>MDVQVTALDEVLELDRAHGTAPGHSPQLQHRFSARRAR</sequence>
<keyword evidence="3" id="KW-1185">Reference proteome</keyword>
<organism evidence="2 3">
    <name type="scientific">Brachybacterium faecium (strain ATCC 43885 / DSM 4810 / JCM 11609 / LMG 19847 / NBRC 14762 / NCIMB 9860 / 6-10)</name>
    <dbReference type="NCBI Taxonomy" id="446465"/>
    <lineage>
        <taxon>Bacteria</taxon>
        <taxon>Bacillati</taxon>
        <taxon>Actinomycetota</taxon>
        <taxon>Actinomycetes</taxon>
        <taxon>Micrococcales</taxon>
        <taxon>Dermabacteraceae</taxon>
        <taxon>Brachybacterium</taxon>
    </lineage>
</organism>
<dbReference type="HOGENOM" id="CLU_3325315_0_0_11"/>
<dbReference type="EMBL" id="CP001643">
    <property type="protein sequence ID" value="ACU84307.1"/>
    <property type="molecule type" value="Genomic_DNA"/>
</dbReference>
<dbReference type="PATRIC" id="fig|446465.5.peg.430"/>
<feature type="region of interest" description="Disordered" evidence="1">
    <location>
        <begin position="16"/>
        <end position="38"/>
    </location>
</feature>
<reference evidence="2 3" key="1">
    <citation type="journal article" date="2009" name="Stand. Genomic Sci.">
        <title>Complete genome sequence of Brachybacterium faecium type strain (Schefferle 6-10).</title>
        <authorList>
            <person name="Lapidus A."/>
            <person name="Pukall R."/>
            <person name="Labuttii K."/>
            <person name="Copeland A."/>
            <person name="Del Rio T.G."/>
            <person name="Nolan M."/>
            <person name="Chen F."/>
            <person name="Lucas S."/>
            <person name="Tice H."/>
            <person name="Cheng J.F."/>
            <person name="Bruce D."/>
            <person name="Goodwin L."/>
            <person name="Pitluck S."/>
            <person name="Rohde M."/>
            <person name="Goker M."/>
            <person name="Pati A."/>
            <person name="Ivanova N."/>
            <person name="Mavrommatis K."/>
            <person name="Chen A."/>
            <person name="Palaniappan K."/>
            <person name="D'haeseleer P."/>
            <person name="Chain P."/>
            <person name="Bristow J."/>
            <person name="Eisen J.A."/>
            <person name="Markowitz V."/>
            <person name="Hugenholtz P."/>
            <person name="Kyrpides N.C."/>
            <person name="Klenk H.P."/>
        </authorList>
    </citation>
    <scope>NUCLEOTIDE SEQUENCE [LARGE SCALE GENOMIC DNA]</scope>
    <source>
        <strain evidence="3">ATCC 43885 / DSM 4810 / JCM 11609 / LMG 19847 / NBRC 14762 / NCIMB 9860 / 6-10</strain>
    </source>
</reference>
<dbReference type="KEGG" id="bfa:Bfae_04340"/>
<dbReference type="AlphaFoldDB" id="C7MH98"/>